<gene>
    <name evidence="1" type="ORF">Amme_011_015</name>
</gene>
<dbReference type="AlphaFoldDB" id="A0A023D2B7"/>
<evidence type="ECO:0000313" key="1">
    <source>
        <dbReference type="EMBL" id="GAJ27915.1"/>
    </source>
</evidence>
<evidence type="ECO:0000313" key="2">
    <source>
        <dbReference type="Proteomes" id="UP000019760"/>
    </source>
</evidence>
<accession>A0A023D2B7</accession>
<proteinExistence type="predicted"/>
<keyword evidence="2" id="KW-1185">Reference proteome</keyword>
<sequence>MGGNGRMPLFLVSAVPPWSPARRARSALILPEGKQDGGGWARAVRREERSLLMHGIGCVCCARPDAAADLLAGLFWEWVRARQTPFDEVVLVEEDAAAVERRALALRSHALVAARFDLRPDRLPV</sequence>
<dbReference type="EMBL" id="BAND01000011">
    <property type="protein sequence ID" value="GAJ27915.1"/>
    <property type="molecule type" value="Genomic_DNA"/>
</dbReference>
<name>A0A023D2B7_ACIMT</name>
<dbReference type="Proteomes" id="UP000019760">
    <property type="component" value="Unassembled WGS sequence"/>
</dbReference>
<reference evidence="2" key="1">
    <citation type="journal article" date="2014" name="FEMS Microbiol. Lett.">
        <title>Draft Genomic DNA Sequence of the Facultatively Methylotrophic Bacterium Acidomonas methanolica type strain MB58.</title>
        <authorList>
            <person name="Higashiura N."/>
            <person name="Hadano H."/>
            <person name="Hirakawa H."/>
            <person name="Matsutani M."/>
            <person name="Takabe S."/>
            <person name="Matsushita K."/>
            <person name="Azuma Y."/>
        </authorList>
    </citation>
    <scope>NUCLEOTIDE SEQUENCE [LARGE SCALE GENOMIC DNA]</scope>
    <source>
        <strain evidence="2">MB58</strain>
    </source>
</reference>
<reference evidence="1 2" key="2">
    <citation type="journal article" date="2014" name="FEMS Microbiol. Lett.">
        <title>Draft genomic DNA sequence of the facultatively methylotrophic bacterium Acidomonas methanolica type strain MB58.</title>
        <authorList>
            <person name="Higashiura N."/>
            <person name="Hadano H."/>
            <person name="Hirakawa H."/>
            <person name="Matsutani M."/>
            <person name="Takabe S."/>
            <person name="Matsushita K."/>
            <person name="Azuma Y."/>
        </authorList>
    </citation>
    <scope>NUCLEOTIDE SEQUENCE [LARGE SCALE GENOMIC DNA]</scope>
    <source>
        <strain evidence="1 2">MB58</strain>
    </source>
</reference>
<comment type="caution">
    <text evidence="1">The sequence shown here is derived from an EMBL/GenBank/DDBJ whole genome shotgun (WGS) entry which is preliminary data.</text>
</comment>
<organism evidence="1 2">
    <name type="scientific">Acidomonas methanolica NBRC 104435</name>
    <dbReference type="NCBI Taxonomy" id="1231351"/>
    <lineage>
        <taxon>Bacteria</taxon>
        <taxon>Pseudomonadati</taxon>
        <taxon>Pseudomonadota</taxon>
        <taxon>Alphaproteobacteria</taxon>
        <taxon>Acetobacterales</taxon>
        <taxon>Acetobacteraceae</taxon>
        <taxon>Acidomonas</taxon>
    </lineage>
</organism>
<protein>
    <submittedName>
        <fullName evidence="1">Uncharacterized protein</fullName>
    </submittedName>
</protein>